<feature type="non-terminal residue" evidence="1">
    <location>
        <position position="1"/>
    </location>
</feature>
<dbReference type="NCBIfam" id="TIGR02794">
    <property type="entry name" value="tolA_full"/>
    <property type="match status" value="1"/>
</dbReference>
<dbReference type="Proteomes" id="UP000527548">
    <property type="component" value="Unassembled WGS sequence"/>
</dbReference>
<evidence type="ECO:0000313" key="1">
    <source>
        <dbReference type="EMBL" id="EFM0255683.1"/>
    </source>
</evidence>
<gene>
    <name evidence="1" type="primary">tolA</name>
    <name evidence="1" type="ORF">C719_004953</name>
</gene>
<dbReference type="InterPro" id="IPR014161">
    <property type="entry name" value="Tol-Pal_TolA"/>
</dbReference>
<comment type="caution">
    <text evidence="1">The sequence shown here is derived from an EMBL/GenBank/DDBJ whole genome shotgun (WGS) entry which is preliminary data.</text>
</comment>
<dbReference type="Gene3D" id="3.30.1150.10">
    <property type="match status" value="1"/>
</dbReference>
<name>A0AAN3IQ73_ECOLX</name>
<reference evidence="1 2" key="1">
    <citation type="submission" date="2018-08" db="EMBL/GenBank/DDBJ databases">
        <authorList>
            <consortium name="GenomeTrakr network: Whole genome sequencing for foodborne pathogen traceback"/>
        </authorList>
    </citation>
    <scope>NUCLEOTIDE SEQUENCE [LARGE SCALE GENOMIC DNA]</scope>
    <source>
        <strain evidence="1 2">AZ-TG73163</strain>
    </source>
</reference>
<dbReference type="SUPFAM" id="SSF74653">
    <property type="entry name" value="TolA/TonB C-terminal domain"/>
    <property type="match status" value="1"/>
</dbReference>
<accession>A0AAN3IQ73</accession>
<dbReference type="GO" id="GO:0019534">
    <property type="term" value="F:toxin transmembrane transporter activity"/>
    <property type="evidence" value="ECO:0007669"/>
    <property type="project" value="InterPro"/>
</dbReference>
<sequence>SSSERTSDVSEDIRLYAHQIKSAIEKQFGDASKYSGKECTLRMHMAPNGLLLEVKRESGDLDLCREAMNAIKNADIPAPPSPEVYKVFQNGVLDFKP</sequence>
<protein>
    <submittedName>
        <fullName evidence="1">Cell envelope integrity protein TolA</fullName>
    </submittedName>
</protein>
<evidence type="ECO:0000313" key="2">
    <source>
        <dbReference type="Proteomes" id="UP000527548"/>
    </source>
</evidence>
<dbReference type="GO" id="GO:0016020">
    <property type="term" value="C:membrane"/>
    <property type="evidence" value="ECO:0007669"/>
    <property type="project" value="InterPro"/>
</dbReference>
<organism evidence="1 2">
    <name type="scientific">Escherichia coli</name>
    <dbReference type="NCBI Taxonomy" id="562"/>
    <lineage>
        <taxon>Bacteria</taxon>
        <taxon>Pseudomonadati</taxon>
        <taxon>Pseudomonadota</taxon>
        <taxon>Gammaproteobacteria</taxon>
        <taxon>Enterobacterales</taxon>
        <taxon>Enterobacteriaceae</taxon>
        <taxon>Escherichia</taxon>
    </lineage>
</organism>
<dbReference type="GO" id="GO:0043213">
    <property type="term" value="P:bacteriocin transport"/>
    <property type="evidence" value="ECO:0007669"/>
    <property type="project" value="InterPro"/>
</dbReference>
<proteinExistence type="predicted"/>
<dbReference type="EMBL" id="AATJOC010000032">
    <property type="protein sequence ID" value="EFM0255683.1"/>
    <property type="molecule type" value="Genomic_DNA"/>
</dbReference>
<dbReference type="AlphaFoldDB" id="A0AAN3IQ73"/>
<dbReference type="Pfam" id="PF06519">
    <property type="entry name" value="TolA"/>
    <property type="match status" value="1"/>
</dbReference>